<dbReference type="PANTHER" id="PTHR42718:SF9">
    <property type="entry name" value="MAJOR FACILITATOR SUPERFAMILY MULTIDRUG TRANSPORTER MFSC"/>
    <property type="match status" value="1"/>
</dbReference>
<evidence type="ECO:0000256" key="2">
    <source>
        <dbReference type="ARBA" id="ARBA00022448"/>
    </source>
</evidence>
<dbReference type="GO" id="GO:0005886">
    <property type="term" value="C:plasma membrane"/>
    <property type="evidence" value="ECO:0007669"/>
    <property type="project" value="UniProtKB-SubCell"/>
</dbReference>
<comment type="subcellular location">
    <subcellularLocation>
        <location evidence="1">Cell membrane</location>
        <topology evidence="1">Multi-pass membrane protein</topology>
    </subcellularLocation>
</comment>
<evidence type="ECO:0000313" key="8">
    <source>
        <dbReference type="EMBL" id="AUJ79359.1"/>
    </source>
</evidence>
<evidence type="ECO:0000259" key="7">
    <source>
        <dbReference type="PROSITE" id="PS50850"/>
    </source>
</evidence>
<feature type="transmembrane region" description="Helical" evidence="6">
    <location>
        <begin position="341"/>
        <end position="361"/>
    </location>
</feature>
<dbReference type="PANTHER" id="PTHR42718">
    <property type="entry name" value="MAJOR FACILITATOR SUPERFAMILY MULTIDRUG TRANSPORTER MFSC"/>
    <property type="match status" value="1"/>
</dbReference>
<proteinExistence type="predicted"/>
<dbReference type="SUPFAM" id="SSF103473">
    <property type="entry name" value="MFS general substrate transporter"/>
    <property type="match status" value="1"/>
</dbReference>
<keyword evidence="2" id="KW-0813">Transport</keyword>
<evidence type="ECO:0000256" key="6">
    <source>
        <dbReference type="SAM" id="Phobius"/>
    </source>
</evidence>
<dbReference type="Gene3D" id="1.20.1250.20">
    <property type="entry name" value="MFS general substrate transporter like domains"/>
    <property type="match status" value="1"/>
</dbReference>
<evidence type="ECO:0000313" key="9">
    <source>
        <dbReference type="Proteomes" id="UP000234366"/>
    </source>
</evidence>
<dbReference type="KEGG" id="bsia:CWD84_11170"/>
<evidence type="ECO:0000256" key="5">
    <source>
        <dbReference type="ARBA" id="ARBA00023136"/>
    </source>
</evidence>
<dbReference type="Pfam" id="PF07690">
    <property type="entry name" value="MFS_1"/>
    <property type="match status" value="1"/>
</dbReference>
<gene>
    <name evidence="8" type="ORF">CWD84_11170</name>
</gene>
<keyword evidence="4 6" id="KW-1133">Transmembrane helix</keyword>
<dbReference type="InterPro" id="IPR011701">
    <property type="entry name" value="MFS"/>
</dbReference>
<evidence type="ECO:0000256" key="1">
    <source>
        <dbReference type="ARBA" id="ARBA00004651"/>
    </source>
</evidence>
<feature type="transmembrane region" description="Helical" evidence="6">
    <location>
        <begin position="62"/>
        <end position="86"/>
    </location>
</feature>
<feature type="transmembrane region" description="Helical" evidence="6">
    <location>
        <begin position="288"/>
        <end position="304"/>
    </location>
</feature>
<feature type="transmembrane region" description="Helical" evidence="6">
    <location>
        <begin position="412"/>
        <end position="429"/>
    </location>
</feature>
<protein>
    <submittedName>
        <fullName evidence="8">MFS transporter</fullName>
    </submittedName>
</protein>
<dbReference type="GO" id="GO:0022857">
    <property type="term" value="F:transmembrane transporter activity"/>
    <property type="evidence" value="ECO:0007669"/>
    <property type="project" value="InterPro"/>
</dbReference>
<feature type="transmembrane region" description="Helical" evidence="6">
    <location>
        <begin position="92"/>
        <end position="109"/>
    </location>
</feature>
<feature type="transmembrane region" description="Helical" evidence="6">
    <location>
        <begin position="193"/>
        <end position="212"/>
    </location>
</feature>
<accession>A0AAI8HSJ0</accession>
<keyword evidence="3 6" id="KW-0812">Transmembrane</keyword>
<dbReference type="AlphaFoldDB" id="A0AAI8HSJ0"/>
<keyword evidence="9" id="KW-1185">Reference proteome</keyword>
<dbReference type="EMBL" id="CP025001">
    <property type="protein sequence ID" value="AUJ79359.1"/>
    <property type="molecule type" value="Genomic_DNA"/>
</dbReference>
<keyword evidence="5 6" id="KW-0472">Membrane</keyword>
<name>A0AAI8HSJ0_9BACI</name>
<dbReference type="InterPro" id="IPR020846">
    <property type="entry name" value="MFS_dom"/>
</dbReference>
<sequence>MVLGSILNPINSSIISVALIPIGQAFGVPPSQTAWLVSALYLATAIGQPVVGKLIDIFGPRLLFLIASSLVGISSLIAIFAPNIWWLVCSRVLLGFGTCAGYPASMYLIRSEAERTGEESSTSILTLLAISSQTIAVVGPTLGGLLIEFGGWQSIFIVNIPLSLACVFLGYYRFPRGLGDSLSKEEENTSIDFVGIIFFGITLISALLFLMSPNWHNVYLLIIAIIAGVIFTGFELIIKNPFMDLRLLGGNTPLLLTYTRGLLSATVSYSFLYGYTQWLETGRGLSPSHSGLLLLPMFLTSIIISKTTGKNPAIHMKLIVGSIVQFIAMSLLLFTNHSSSLVYLVVIAILFGIPQGILNLANQNAVYFQAASKQIGASAGLLRTFMYMGAMLASAANGLFLKSEAITNGLHYAAIFSLVICLILIITLFDRSLSKVGKKHMNL</sequence>
<dbReference type="PROSITE" id="PS50850">
    <property type="entry name" value="MFS"/>
    <property type="match status" value="1"/>
</dbReference>
<reference evidence="8 9" key="1">
    <citation type="submission" date="2017-11" db="EMBL/GenBank/DDBJ databases">
        <title>Genome sequence and genome mining of multiple bioactive secondary metabolites from a deep sea-derived Bacillus siamensis SCSIO 05746.</title>
        <authorList>
            <person name="Pan H.-Q."/>
            <person name="Ju J.-H."/>
        </authorList>
    </citation>
    <scope>NUCLEOTIDE SEQUENCE [LARGE SCALE GENOMIC DNA]</scope>
    <source>
        <strain evidence="8 9">SCSIO 05746</strain>
    </source>
</reference>
<feature type="domain" description="Major facilitator superfamily (MFS) profile" evidence="7">
    <location>
        <begin position="1"/>
        <end position="435"/>
    </location>
</feature>
<feature type="transmembrane region" description="Helical" evidence="6">
    <location>
        <begin position="121"/>
        <end position="146"/>
    </location>
</feature>
<feature type="transmembrane region" description="Helical" evidence="6">
    <location>
        <begin position="381"/>
        <end position="400"/>
    </location>
</feature>
<organism evidence="8 9">
    <name type="scientific">Bacillus siamensis</name>
    <dbReference type="NCBI Taxonomy" id="659243"/>
    <lineage>
        <taxon>Bacteria</taxon>
        <taxon>Bacillati</taxon>
        <taxon>Bacillota</taxon>
        <taxon>Bacilli</taxon>
        <taxon>Bacillales</taxon>
        <taxon>Bacillaceae</taxon>
        <taxon>Bacillus</taxon>
        <taxon>Bacillus amyloliquefaciens group</taxon>
    </lineage>
</organism>
<feature type="transmembrane region" description="Helical" evidence="6">
    <location>
        <begin position="152"/>
        <end position="172"/>
    </location>
</feature>
<feature type="transmembrane region" description="Helical" evidence="6">
    <location>
        <begin position="316"/>
        <end position="335"/>
    </location>
</feature>
<dbReference type="InterPro" id="IPR036259">
    <property type="entry name" value="MFS_trans_sf"/>
</dbReference>
<feature type="transmembrane region" description="Helical" evidence="6">
    <location>
        <begin position="218"/>
        <end position="238"/>
    </location>
</feature>
<dbReference type="Proteomes" id="UP000234366">
    <property type="component" value="Chromosome"/>
</dbReference>
<dbReference type="Gene3D" id="1.20.1720.10">
    <property type="entry name" value="Multidrug resistance protein D"/>
    <property type="match status" value="1"/>
</dbReference>
<evidence type="ECO:0000256" key="4">
    <source>
        <dbReference type="ARBA" id="ARBA00022989"/>
    </source>
</evidence>
<feature type="transmembrane region" description="Helical" evidence="6">
    <location>
        <begin position="258"/>
        <end position="276"/>
    </location>
</feature>
<evidence type="ECO:0000256" key="3">
    <source>
        <dbReference type="ARBA" id="ARBA00022692"/>
    </source>
</evidence>